<name>A0ABR3CT58_9PEZI</name>
<dbReference type="Proteomes" id="UP001430584">
    <property type="component" value="Unassembled WGS sequence"/>
</dbReference>
<organism evidence="1 2">
    <name type="scientific">Diplodia seriata</name>
    <dbReference type="NCBI Taxonomy" id="420778"/>
    <lineage>
        <taxon>Eukaryota</taxon>
        <taxon>Fungi</taxon>
        <taxon>Dikarya</taxon>
        <taxon>Ascomycota</taxon>
        <taxon>Pezizomycotina</taxon>
        <taxon>Dothideomycetes</taxon>
        <taxon>Dothideomycetes incertae sedis</taxon>
        <taxon>Botryosphaeriales</taxon>
        <taxon>Botryosphaeriaceae</taxon>
        <taxon>Diplodia</taxon>
    </lineage>
</organism>
<evidence type="ECO:0000313" key="2">
    <source>
        <dbReference type="Proteomes" id="UP001430584"/>
    </source>
</evidence>
<evidence type="ECO:0000313" key="1">
    <source>
        <dbReference type="EMBL" id="KAL0264091.1"/>
    </source>
</evidence>
<keyword evidence="2" id="KW-1185">Reference proteome</keyword>
<protein>
    <submittedName>
        <fullName evidence="1">Uncharacterized protein</fullName>
    </submittedName>
</protein>
<gene>
    <name evidence="1" type="ORF">SLS55_000035</name>
</gene>
<dbReference type="EMBL" id="JAJVCZ030000001">
    <property type="protein sequence ID" value="KAL0264091.1"/>
    <property type="molecule type" value="Genomic_DNA"/>
</dbReference>
<sequence>MSRFDGVVEWRMSTSIQLIQLCSCIKKSGDDITVTVLSSPVERTLVASAFAIDRSIRIVLKTKINPCGEESIACGLLSSPVETTPVASAFTIHCSVVFEQKVNHLMVSISCGRADEARGQLLHIANMAIFFYQDAGCFQSSPGDGMIKHPNLSTFINRA</sequence>
<dbReference type="GeneID" id="92004120"/>
<dbReference type="RefSeq" id="XP_066636831.1">
    <property type="nucleotide sequence ID" value="XM_066771552.1"/>
</dbReference>
<accession>A0ABR3CT58</accession>
<comment type="caution">
    <text evidence="1">The sequence shown here is derived from an EMBL/GenBank/DDBJ whole genome shotgun (WGS) entry which is preliminary data.</text>
</comment>
<proteinExistence type="predicted"/>
<reference evidence="1 2" key="1">
    <citation type="submission" date="2024-02" db="EMBL/GenBank/DDBJ databases">
        <title>De novo assembly and annotation of 12 fungi associated with fruit tree decline syndrome in Ontario, Canada.</title>
        <authorList>
            <person name="Sulman M."/>
            <person name="Ellouze W."/>
            <person name="Ilyukhin E."/>
        </authorList>
    </citation>
    <scope>NUCLEOTIDE SEQUENCE [LARGE SCALE GENOMIC DNA]</scope>
    <source>
        <strain evidence="1 2">FDS-637</strain>
    </source>
</reference>